<dbReference type="Pfam" id="PF13365">
    <property type="entry name" value="Trypsin_2"/>
    <property type="match status" value="1"/>
</dbReference>
<sequence length="386" mass="41327">MIKKLWLVFSQTLAILAAFYFMTEVLRPNWVPSLLQKPVAEVARGRQAEVGYRKAVQKAMPAVVNVYTTKSITMSPKHPFFDDPEIKKFFGNGGQDNPNNDGADDASSLGSGVIVSPDGLIVTNQHVVDAADDIEVSLNDGRSTKATLVGSDPETDLAVIRIKMDRLPSLQFAKDGSAQVGDVVLAMGNPFGVGQTVTMGIISALGRNHVGINTFENFIQTDAAINPGNSGGALVDTNGNLIGINTAIYSRSGGSLGIGFAIPAPIVKNVLDQIVRNGTVTRGYIGVEQQNITDELVSAFNLPRKQGVIIAGIVKDAPADKAGLKVGDILLSIDGKEVTDTTEMLNMIAGMQPRERKTVKLLREGKQKTLQIEIGVRPKPKDFLKH</sequence>
<dbReference type="PANTHER" id="PTHR22939:SF129">
    <property type="entry name" value="SERINE PROTEASE HTRA2, MITOCHONDRIAL"/>
    <property type="match status" value="1"/>
</dbReference>
<dbReference type="Gene3D" id="2.40.10.120">
    <property type="match status" value="1"/>
</dbReference>
<evidence type="ECO:0000313" key="6">
    <source>
        <dbReference type="EMBL" id="GLR27352.1"/>
    </source>
</evidence>
<dbReference type="RefSeq" id="WP_284282107.1">
    <property type="nucleotide sequence ID" value="NZ_BSOJ01000030.1"/>
</dbReference>
<dbReference type="InterPro" id="IPR036034">
    <property type="entry name" value="PDZ_sf"/>
</dbReference>
<dbReference type="InterPro" id="IPR009003">
    <property type="entry name" value="Peptidase_S1_PA"/>
</dbReference>
<protein>
    <submittedName>
        <fullName evidence="6">DegQ protease</fullName>
    </submittedName>
</protein>
<dbReference type="Proteomes" id="UP001156664">
    <property type="component" value="Unassembled WGS sequence"/>
</dbReference>
<evidence type="ECO:0000259" key="5">
    <source>
        <dbReference type="PROSITE" id="PS50106"/>
    </source>
</evidence>
<dbReference type="PANTHER" id="PTHR22939">
    <property type="entry name" value="SERINE PROTEASE FAMILY S1C HTRA-RELATED"/>
    <property type="match status" value="1"/>
</dbReference>
<dbReference type="InterPro" id="IPR001478">
    <property type="entry name" value="PDZ"/>
</dbReference>
<dbReference type="PROSITE" id="PS50106">
    <property type="entry name" value="PDZ"/>
    <property type="match status" value="1"/>
</dbReference>
<comment type="caution">
    <text evidence="6">The sequence shown here is derived from an EMBL/GenBank/DDBJ whole genome shotgun (WGS) entry which is preliminary data.</text>
</comment>
<proteinExistence type="inferred from homology"/>
<gene>
    <name evidence="6" type="ORF">GCM10007875_24430</name>
</gene>
<dbReference type="SUPFAM" id="SSF50494">
    <property type="entry name" value="Trypsin-like serine proteases"/>
    <property type="match status" value="1"/>
</dbReference>
<dbReference type="SMART" id="SM00228">
    <property type="entry name" value="PDZ"/>
    <property type="match status" value="1"/>
</dbReference>
<evidence type="ECO:0000256" key="2">
    <source>
        <dbReference type="ARBA" id="ARBA00022670"/>
    </source>
</evidence>
<evidence type="ECO:0000256" key="3">
    <source>
        <dbReference type="ARBA" id="ARBA00022801"/>
    </source>
</evidence>
<keyword evidence="7" id="KW-1185">Reference proteome</keyword>
<dbReference type="GO" id="GO:0008233">
    <property type="term" value="F:peptidase activity"/>
    <property type="evidence" value="ECO:0007669"/>
    <property type="project" value="UniProtKB-KW"/>
</dbReference>
<comment type="similarity">
    <text evidence="1">Belongs to the peptidase S1C family.</text>
</comment>
<accession>A0ABQ5YV55</accession>
<evidence type="ECO:0000313" key="7">
    <source>
        <dbReference type="Proteomes" id="UP001156664"/>
    </source>
</evidence>
<keyword evidence="3" id="KW-0378">Hydrolase</keyword>
<keyword evidence="4" id="KW-0720">Serine protease</keyword>
<feature type="domain" description="PDZ" evidence="5">
    <location>
        <begin position="274"/>
        <end position="342"/>
    </location>
</feature>
<dbReference type="Gene3D" id="2.30.42.10">
    <property type="match status" value="1"/>
</dbReference>
<dbReference type="CDD" id="cd10839">
    <property type="entry name" value="cpPDZ1_DegP-like"/>
    <property type="match status" value="1"/>
</dbReference>
<dbReference type="GO" id="GO:0006508">
    <property type="term" value="P:proteolysis"/>
    <property type="evidence" value="ECO:0007669"/>
    <property type="project" value="UniProtKB-KW"/>
</dbReference>
<dbReference type="PRINTS" id="PR00834">
    <property type="entry name" value="PROTEASES2C"/>
</dbReference>
<dbReference type="EMBL" id="BSOJ01000030">
    <property type="protein sequence ID" value="GLR27352.1"/>
    <property type="molecule type" value="Genomic_DNA"/>
</dbReference>
<keyword evidence="2 6" id="KW-0645">Protease</keyword>
<organism evidence="6 7">
    <name type="scientific">Limnobacter litoralis</name>
    <dbReference type="NCBI Taxonomy" id="481366"/>
    <lineage>
        <taxon>Bacteria</taxon>
        <taxon>Pseudomonadati</taxon>
        <taxon>Pseudomonadota</taxon>
        <taxon>Betaproteobacteria</taxon>
        <taxon>Burkholderiales</taxon>
        <taxon>Burkholderiaceae</taxon>
        <taxon>Limnobacter</taxon>
    </lineage>
</organism>
<evidence type="ECO:0000256" key="4">
    <source>
        <dbReference type="ARBA" id="ARBA00022825"/>
    </source>
</evidence>
<evidence type="ECO:0000256" key="1">
    <source>
        <dbReference type="ARBA" id="ARBA00010541"/>
    </source>
</evidence>
<name>A0ABQ5YV55_9BURK</name>
<reference evidence="7" key="1">
    <citation type="journal article" date="2019" name="Int. J. Syst. Evol. Microbiol.">
        <title>The Global Catalogue of Microorganisms (GCM) 10K type strain sequencing project: providing services to taxonomists for standard genome sequencing and annotation.</title>
        <authorList>
            <consortium name="The Broad Institute Genomics Platform"/>
            <consortium name="The Broad Institute Genome Sequencing Center for Infectious Disease"/>
            <person name="Wu L."/>
            <person name="Ma J."/>
        </authorList>
    </citation>
    <scope>NUCLEOTIDE SEQUENCE [LARGE SCALE GENOMIC DNA]</scope>
    <source>
        <strain evidence="7">NBRC 105857</strain>
    </source>
</reference>
<dbReference type="Pfam" id="PF13180">
    <property type="entry name" value="PDZ_2"/>
    <property type="match status" value="1"/>
</dbReference>
<dbReference type="SUPFAM" id="SSF50156">
    <property type="entry name" value="PDZ domain-like"/>
    <property type="match status" value="1"/>
</dbReference>
<dbReference type="InterPro" id="IPR001940">
    <property type="entry name" value="Peptidase_S1C"/>
</dbReference>